<feature type="region of interest" description="Disordered" evidence="1">
    <location>
        <begin position="54"/>
        <end position="74"/>
    </location>
</feature>
<comment type="caution">
    <text evidence="3">The sequence shown here is derived from an EMBL/GenBank/DDBJ whole genome shotgun (WGS) entry which is preliminary data.</text>
</comment>
<evidence type="ECO:0000313" key="3">
    <source>
        <dbReference type="EMBL" id="EIW84398.1"/>
    </source>
</evidence>
<proteinExistence type="predicted"/>
<name>A0A5M3MZ24_CONPW</name>
<dbReference type="EMBL" id="JH711575">
    <property type="protein sequence ID" value="EIW84398.1"/>
    <property type="molecule type" value="Genomic_DNA"/>
</dbReference>
<feature type="region of interest" description="Disordered" evidence="1">
    <location>
        <begin position="331"/>
        <end position="383"/>
    </location>
</feature>
<dbReference type="GeneID" id="19202845"/>
<feature type="compositionally biased region" description="Polar residues" evidence="1">
    <location>
        <begin position="292"/>
        <end position="302"/>
    </location>
</feature>
<feature type="compositionally biased region" description="Polar residues" evidence="1">
    <location>
        <begin position="363"/>
        <end position="383"/>
    </location>
</feature>
<dbReference type="OrthoDB" id="3258262at2759"/>
<accession>A0A5M3MZ24</accession>
<dbReference type="Proteomes" id="UP000053558">
    <property type="component" value="Unassembled WGS sequence"/>
</dbReference>
<feature type="compositionally biased region" description="Basic and acidic residues" evidence="1">
    <location>
        <begin position="56"/>
        <end position="65"/>
    </location>
</feature>
<feature type="region of interest" description="Disordered" evidence="1">
    <location>
        <begin position="286"/>
        <end position="319"/>
    </location>
</feature>
<dbReference type="RefSeq" id="XP_007766107.1">
    <property type="nucleotide sequence ID" value="XM_007767917.1"/>
</dbReference>
<dbReference type="PROSITE" id="PS00028">
    <property type="entry name" value="ZINC_FINGER_C2H2_1"/>
    <property type="match status" value="1"/>
</dbReference>
<feature type="region of interest" description="Disordered" evidence="1">
    <location>
        <begin position="449"/>
        <end position="468"/>
    </location>
</feature>
<feature type="compositionally biased region" description="Low complexity" evidence="1">
    <location>
        <begin position="450"/>
        <end position="460"/>
    </location>
</feature>
<dbReference type="KEGG" id="cput:CONPUDRAFT_151419"/>
<reference evidence="4" key="1">
    <citation type="journal article" date="2012" name="Science">
        <title>The Paleozoic origin of enzymatic lignin decomposition reconstructed from 31 fungal genomes.</title>
        <authorList>
            <person name="Floudas D."/>
            <person name="Binder M."/>
            <person name="Riley R."/>
            <person name="Barry K."/>
            <person name="Blanchette R.A."/>
            <person name="Henrissat B."/>
            <person name="Martinez A.T."/>
            <person name="Otillar R."/>
            <person name="Spatafora J.W."/>
            <person name="Yadav J.S."/>
            <person name="Aerts A."/>
            <person name="Benoit I."/>
            <person name="Boyd A."/>
            <person name="Carlson A."/>
            <person name="Copeland A."/>
            <person name="Coutinho P.M."/>
            <person name="de Vries R.P."/>
            <person name="Ferreira P."/>
            <person name="Findley K."/>
            <person name="Foster B."/>
            <person name="Gaskell J."/>
            <person name="Glotzer D."/>
            <person name="Gorecki P."/>
            <person name="Heitman J."/>
            <person name="Hesse C."/>
            <person name="Hori C."/>
            <person name="Igarashi K."/>
            <person name="Jurgens J.A."/>
            <person name="Kallen N."/>
            <person name="Kersten P."/>
            <person name="Kohler A."/>
            <person name="Kuees U."/>
            <person name="Kumar T.K.A."/>
            <person name="Kuo A."/>
            <person name="LaButti K."/>
            <person name="Larrondo L.F."/>
            <person name="Lindquist E."/>
            <person name="Ling A."/>
            <person name="Lombard V."/>
            <person name="Lucas S."/>
            <person name="Lundell T."/>
            <person name="Martin R."/>
            <person name="McLaughlin D.J."/>
            <person name="Morgenstern I."/>
            <person name="Morin E."/>
            <person name="Murat C."/>
            <person name="Nagy L.G."/>
            <person name="Nolan M."/>
            <person name="Ohm R.A."/>
            <person name="Patyshakuliyeva A."/>
            <person name="Rokas A."/>
            <person name="Ruiz-Duenas F.J."/>
            <person name="Sabat G."/>
            <person name="Salamov A."/>
            <person name="Samejima M."/>
            <person name="Schmutz J."/>
            <person name="Slot J.C."/>
            <person name="St John F."/>
            <person name="Stenlid J."/>
            <person name="Sun H."/>
            <person name="Sun S."/>
            <person name="Syed K."/>
            <person name="Tsang A."/>
            <person name="Wiebenga A."/>
            <person name="Young D."/>
            <person name="Pisabarro A."/>
            <person name="Eastwood D.C."/>
            <person name="Martin F."/>
            <person name="Cullen D."/>
            <person name="Grigoriev I.V."/>
            <person name="Hibbett D.S."/>
        </authorList>
    </citation>
    <scope>NUCLEOTIDE SEQUENCE [LARGE SCALE GENOMIC DNA]</scope>
    <source>
        <strain evidence="4">RWD-64-598 SS2</strain>
    </source>
</reference>
<keyword evidence="4" id="KW-1185">Reference proteome</keyword>
<evidence type="ECO:0000259" key="2">
    <source>
        <dbReference type="PROSITE" id="PS00028"/>
    </source>
</evidence>
<dbReference type="AlphaFoldDB" id="A0A5M3MZ24"/>
<gene>
    <name evidence="3" type="ORF">CONPUDRAFT_151419</name>
</gene>
<feature type="domain" description="C2H2-type" evidence="2">
    <location>
        <begin position="187"/>
        <end position="209"/>
    </location>
</feature>
<evidence type="ECO:0000256" key="1">
    <source>
        <dbReference type="SAM" id="MobiDB-lite"/>
    </source>
</evidence>
<feature type="region of interest" description="Disordered" evidence="1">
    <location>
        <begin position="122"/>
        <end position="151"/>
    </location>
</feature>
<evidence type="ECO:0000313" key="4">
    <source>
        <dbReference type="Proteomes" id="UP000053558"/>
    </source>
</evidence>
<dbReference type="InterPro" id="IPR013087">
    <property type="entry name" value="Znf_C2H2_type"/>
</dbReference>
<sequence length="516" mass="55331">MRPSTDTISTVSTLRDTTVRHRSAVTDIASPTLTNRLAAAFLDVSHHPGLQATRVEGSEKADNHASRPGVPPTLPLNLRAKRLIPDTEPAGYGSEPSLSAAQEIVAKYNATQPDQQIIRDGASSDDRHSVLTLGGASDGQSTIGHGWRPNPKVHYRRSDMVDLNAAQCEAMKTLQRSGASSGADLICPRLGCNNRLRSVEALKYHLHIHDIGTQIDSRSRKPSSCGSRSVSSFTVLGEKTQPSKHICPYCGEHFKAGWLLDFHSCNALSETRRRCQSTSASLMGAISRSRRANLSSSTSPNLHSDVPQTFAPRRSGESEMSIARSLSTVMFAEPSVVPPPPRKRRDVVPDPQSQGQGHRRKQSGSTQPYSPVSQYSQDVSVRKSTTAKHASAVETLEFSRLHASTNEANYYDPGPAAANLPASRHASMSIDGVLSLPTSPTLVPRTLALSSDQRSAPSRSSKVEPNIPAVFTVPQAGRSVFSPASSQAPRGDSESRAGGFVTGTVDSSAYCREDAA</sequence>
<protein>
    <recommendedName>
        <fullName evidence="2">C2H2-type domain-containing protein</fullName>
    </recommendedName>
</protein>
<organism evidence="3 4">
    <name type="scientific">Coniophora puteana (strain RWD-64-598)</name>
    <name type="common">Brown rot fungus</name>
    <dbReference type="NCBI Taxonomy" id="741705"/>
    <lineage>
        <taxon>Eukaryota</taxon>
        <taxon>Fungi</taxon>
        <taxon>Dikarya</taxon>
        <taxon>Basidiomycota</taxon>
        <taxon>Agaricomycotina</taxon>
        <taxon>Agaricomycetes</taxon>
        <taxon>Agaricomycetidae</taxon>
        <taxon>Boletales</taxon>
        <taxon>Coniophorineae</taxon>
        <taxon>Coniophoraceae</taxon>
        <taxon>Coniophora</taxon>
    </lineage>
</organism>
<feature type="region of interest" description="Disordered" evidence="1">
    <location>
        <begin position="478"/>
        <end position="504"/>
    </location>
</feature>